<dbReference type="PANTHER" id="PTHR21110">
    <property type="entry name" value="PHOSPHOPENTOMUTASE"/>
    <property type="match status" value="1"/>
</dbReference>
<accession>A0ABR9R0J1</accession>
<dbReference type="Pfam" id="PF01676">
    <property type="entry name" value="Metalloenzyme"/>
    <property type="match status" value="1"/>
</dbReference>
<dbReference type="InterPro" id="IPR024052">
    <property type="entry name" value="Phosphopentomutase_DeoB_cap_sf"/>
</dbReference>
<dbReference type="Gene3D" id="3.30.70.1250">
    <property type="entry name" value="Phosphopentomutase"/>
    <property type="match status" value="1"/>
</dbReference>
<dbReference type="CDD" id="cd16009">
    <property type="entry name" value="PPM"/>
    <property type="match status" value="1"/>
</dbReference>
<dbReference type="InterPro" id="IPR017850">
    <property type="entry name" value="Alkaline_phosphatase_core_sf"/>
</dbReference>
<dbReference type="EC" id="5.4.2.7" evidence="5 6"/>
<dbReference type="Gene3D" id="3.40.720.10">
    <property type="entry name" value="Alkaline Phosphatase, subunit A"/>
    <property type="match status" value="1"/>
</dbReference>
<evidence type="ECO:0000256" key="2">
    <source>
        <dbReference type="ARBA" id="ARBA00022723"/>
    </source>
</evidence>
<comment type="similarity">
    <text evidence="1 5">Belongs to the phosphopentomutase family.</text>
</comment>
<dbReference type="EMBL" id="JADCKC010000001">
    <property type="protein sequence ID" value="MBE5036631.1"/>
    <property type="molecule type" value="Genomic_DNA"/>
</dbReference>
<dbReference type="SUPFAM" id="SSF143856">
    <property type="entry name" value="DeoB insert domain-like"/>
    <property type="match status" value="1"/>
</dbReference>
<evidence type="ECO:0000313" key="8">
    <source>
        <dbReference type="EMBL" id="MBE5036631.1"/>
    </source>
</evidence>
<organism evidence="8 9">
    <name type="scientific">Gemmiger gallinarum</name>
    <dbReference type="NCBI Taxonomy" id="2779354"/>
    <lineage>
        <taxon>Bacteria</taxon>
        <taxon>Bacillati</taxon>
        <taxon>Bacillota</taxon>
        <taxon>Clostridia</taxon>
        <taxon>Eubacteriales</taxon>
        <taxon>Gemmiger</taxon>
    </lineage>
</organism>
<sequence length="391" mass="42629">MAKRVFLIVLDSFGIGAEPDAEQFGDAGTNTLAAVAGHPAFRGENLAKLGLFNIDGVTCGTPCEHPMGSFARLREASAGKDTTIGHWEIAGMVSAEPLPTFPNGFPQELLDEFTRITGYGVLCNKPYSGTEVIRDYGEEHLRTGALIVYTSADSVFQIAANEALVPVEKLYQICEQARALLKGKYGVGRVIARPFVGDKAENFTRTARRHDYSLLPPKDTMLDLLQKAGLATIGVGKIHDIFAGKGIGETIRTSGNTEGMRVTLELADRDFEGLAFVNLVDFDMLYGHRRDVQGYAAALAEFDAWLPGFMEKMRPDDVLMVTADHGCDPSYTKTTDHTREYVPYLIYGQSLRGGVDLGTRYCFGTIANTVCEYLGVPVCLDGCSVMHELTK</sequence>
<dbReference type="InterPro" id="IPR010045">
    <property type="entry name" value="DeoB"/>
</dbReference>
<comment type="cofactor">
    <cofactor evidence="5">
        <name>Mn(2+)</name>
        <dbReference type="ChEBI" id="CHEBI:29035"/>
    </cofactor>
    <text evidence="5">Binds 2 manganese ions.</text>
</comment>
<keyword evidence="3 5" id="KW-0464">Manganese</keyword>
<dbReference type="GO" id="GO:0008973">
    <property type="term" value="F:phosphopentomutase activity"/>
    <property type="evidence" value="ECO:0007669"/>
    <property type="project" value="UniProtKB-EC"/>
</dbReference>
<evidence type="ECO:0000256" key="6">
    <source>
        <dbReference type="NCBIfam" id="TIGR01696"/>
    </source>
</evidence>
<comment type="catalytic activity">
    <reaction evidence="5">
        <text>alpha-D-ribose 1-phosphate = D-ribose 5-phosphate</text>
        <dbReference type="Rhea" id="RHEA:18793"/>
        <dbReference type="ChEBI" id="CHEBI:57720"/>
        <dbReference type="ChEBI" id="CHEBI:78346"/>
        <dbReference type="EC" id="5.4.2.7"/>
    </reaction>
</comment>
<feature type="binding site" evidence="5">
    <location>
        <position position="325"/>
    </location>
    <ligand>
        <name>Mn(2+)</name>
        <dbReference type="ChEBI" id="CHEBI:29035"/>
        <label>1</label>
    </ligand>
</feature>
<dbReference type="PANTHER" id="PTHR21110:SF0">
    <property type="entry name" value="PHOSPHOPENTOMUTASE"/>
    <property type="match status" value="1"/>
</dbReference>
<feature type="binding site" evidence="5">
    <location>
        <position position="324"/>
    </location>
    <ligand>
        <name>Mn(2+)</name>
        <dbReference type="ChEBI" id="CHEBI:29035"/>
        <label>1</label>
    </ligand>
</feature>
<evidence type="ECO:0000256" key="5">
    <source>
        <dbReference type="HAMAP-Rule" id="MF_00740"/>
    </source>
</evidence>
<keyword evidence="2 5" id="KW-0479">Metal-binding</keyword>
<gene>
    <name evidence="5" type="primary">deoB</name>
    <name evidence="8" type="ORF">INF35_02350</name>
</gene>
<dbReference type="SUPFAM" id="SSF53649">
    <property type="entry name" value="Alkaline phosphatase-like"/>
    <property type="match status" value="1"/>
</dbReference>
<evidence type="ECO:0000256" key="3">
    <source>
        <dbReference type="ARBA" id="ARBA00023211"/>
    </source>
</evidence>
<comment type="subcellular location">
    <subcellularLocation>
        <location evidence="5">Cytoplasm</location>
    </subcellularLocation>
</comment>
<keyword evidence="4 5" id="KW-0413">Isomerase</keyword>
<reference evidence="8 9" key="1">
    <citation type="submission" date="2020-10" db="EMBL/GenBank/DDBJ databases">
        <title>ChiBAC.</title>
        <authorList>
            <person name="Zenner C."/>
            <person name="Hitch T.C.A."/>
            <person name="Clavel T."/>
        </authorList>
    </citation>
    <scope>NUCLEOTIDE SEQUENCE [LARGE SCALE GENOMIC DNA]</scope>
    <source>
        <strain evidence="8 9">DSM 109015</strain>
    </source>
</reference>
<dbReference type="RefSeq" id="WP_193499924.1">
    <property type="nucleotide sequence ID" value="NZ_JADCKC010000001.1"/>
</dbReference>
<feature type="domain" description="Metalloenzyme" evidence="7">
    <location>
        <begin position="3"/>
        <end position="376"/>
    </location>
</feature>
<protein>
    <recommendedName>
        <fullName evidence="5 6">Phosphopentomutase</fullName>
        <ecNumber evidence="5 6">5.4.2.7</ecNumber>
    </recommendedName>
    <alternativeName>
        <fullName evidence="5">Phosphodeoxyribomutase</fullName>
    </alternativeName>
</protein>
<evidence type="ECO:0000313" key="9">
    <source>
        <dbReference type="Proteomes" id="UP000768567"/>
    </source>
</evidence>
<name>A0ABR9R0J1_9FIRM</name>
<feature type="binding site" evidence="5">
    <location>
        <position position="288"/>
    </location>
    <ligand>
        <name>Mn(2+)</name>
        <dbReference type="ChEBI" id="CHEBI:29035"/>
        <label>2</label>
    </ligand>
</feature>
<feature type="binding site" evidence="5">
    <location>
        <position position="283"/>
    </location>
    <ligand>
        <name>Mn(2+)</name>
        <dbReference type="ChEBI" id="CHEBI:29035"/>
        <label>2</label>
    </ligand>
</feature>
<dbReference type="PIRSF" id="PIRSF001491">
    <property type="entry name" value="Ppentomutase"/>
    <property type="match status" value="1"/>
</dbReference>
<comment type="caution">
    <text evidence="8">The sequence shown here is derived from an EMBL/GenBank/DDBJ whole genome shotgun (WGS) entry which is preliminary data.</text>
</comment>
<dbReference type="Proteomes" id="UP000768567">
    <property type="component" value="Unassembled WGS sequence"/>
</dbReference>
<comment type="catalytic activity">
    <reaction evidence="5">
        <text>2-deoxy-alpha-D-ribose 1-phosphate = 2-deoxy-D-ribose 5-phosphate</text>
        <dbReference type="Rhea" id="RHEA:27658"/>
        <dbReference type="ChEBI" id="CHEBI:57259"/>
        <dbReference type="ChEBI" id="CHEBI:62877"/>
        <dbReference type="EC" id="5.4.2.7"/>
    </reaction>
</comment>
<feature type="binding site" evidence="5">
    <location>
        <position position="337"/>
    </location>
    <ligand>
        <name>Mn(2+)</name>
        <dbReference type="ChEBI" id="CHEBI:29035"/>
        <label>2</label>
    </ligand>
</feature>
<evidence type="ECO:0000259" key="7">
    <source>
        <dbReference type="Pfam" id="PF01676"/>
    </source>
</evidence>
<proteinExistence type="inferred from homology"/>
<dbReference type="HAMAP" id="MF_00740">
    <property type="entry name" value="Phosphopentomut"/>
    <property type="match status" value="1"/>
</dbReference>
<keyword evidence="9" id="KW-1185">Reference proteome</keyword>
<comment type="function">
    <text evidence="5">Isomerase that catalyzes the conversion of deoxy-ribose 1-phosphate (dRib-1-P) and ribose 1-phosphate (Rib-1-P) to deoxy-ribose 5-phosphate (dRib-5-P) and ribose 5-phosphate (Rib-5-P), respectively.</text>
</comment>
<dbReference type="NCBIfam" id="TIGR01696">
    <property type="entry name" value="deoB"/>
    <property type="match status" value="1"/>
</dbReference>
<comment type="pathway">
    <text evidence="5">Carbohydrate degradation; 2-deoxy-D-ribose 1-phosphate degradation; D-glyceraldehyde 3-phosphate and acetaldehyde from 2-deoxy-alpha-D-ribose 1-phosphate: step 1/2.</text>
</comment>
<evidence type="ECO:0000256" key="1">
    <source>
        <dbReference type="ARBA" id="ARBA00010373"/>
    </source>
</evidence>
<feature type="binding site" evidence="5">
    <location>
        <position position="11"/>
    </location>
    <ligand>
        <name>Mn(2+)</name>
        <dbReference type="ChEBI" id="CHEBI:29035"/>
        <label>1</label>
    </ligand>
</feature>
<evidence type="ECO:0000256" key="4">
    <source>
        <dbReference type="ARBA" id="ARBA00023235"/>
    </source>
</evidence>
<keyword evidence="5" id="KW-0963">Cytoplasm</keyword>
<dbReference type="InterPro" id="IPR006124">
    <property type="entry name" value="Metalloenzyme"/>
</dbReference>
<dbReference type="NCBIfam" id="NF003766">
    <property type="entry name" value="PRK05362.1"/>
    <property type="match status" value="1"/>
</dbReference>